<dbReference type="GO" id="GO:0016192">
    <property type="term" value="P:vesicle-mediated transport"/>
    <property type="evidence" value="ECO:0007669"/>
    <property type="project" value="UniProtKB-ARBA"/>
</dbReference>
<comment type="caution">
    <text evidence="10">Lacks conserved residue(s) required for the propagation of feature annotation.</text>
</comment>
<evidence type="ECO:0000256" key="12">
    <source>
        <dbReference type="SAM" id="SignalP"/>
    </source>
</evidence>
<dbReference type="InterPro" id="IPR050685">
    <property type="entry name" value="LDLR"/>
</dbReference>
<evidence type="ECO:0000259" key="13">
    <source>
        <dbReference type="PROSITE" id="PS50835"/>
    </source>
</evidence>
<gene>
    <name evidence="14" type="ORF">RN001_010436</name>
</gene>
<keyword evidence="8" id="KW-1015">Disulfide bond</keyword>
<dbReference type="PANTHER" id="PTHR24270">
    <property type="entry name" value="LOW-DENSITY LIPOPROTEIN RECEPTOR-RELATED"/>
    <property type="match status" value="1"/>
</dbReference>
<dbReference type="EMBL" id="JARPUR010000004">
    <property type="protein sequence ID" value="KAK4877930.1"/>
    <property type="molecule type" value="Genomic_DNA"/>
</dbReference>
<dbReference type="CDD" id="cd00112">
    <property type="entry name" value="LDLa"/>
    <property type="match status" value="1"/>
</dbReference>
<keyword evidence="7 11" id="KW-0472">Membrane</keyword>
<evidence type="ECO:0000256" key="7">
    <source>
        <dbReference type="ARBA" id="ARBA00023136"/>
    </source>
</evidence>
<feature type="chain" id="PRO_5042950496" description="Ig-like domain-containing protein" evidence="12">
    <location>
        <begin position="24"/>
        <end position="415"/>
    </location>
</feature>
<accession>A0AAN7P0Y2</accession>
<feature type="domain" description="Ig-like" evidence="13">
    <location>
        <begin position="40"/>
        <end position="133"/>
    </location>
</feature>
<organism evidence="14 15">
    <name type="scientific">Aquatica leii</name>
    <dbReference type="NCBI Taxonomy" id="1421715"/>
    <lineage>
        <taxon>Eukaryota</taxon>
        <taxon>Metazoa</taxon>
        <taxon>Ecdysozoa</taxon>
        <taxon>Arthropoda</taxon>
        <taxon>Hexapoda</taxon>
        <taxon>Insecta</taxon>
        <taxon>Pterygota</taxon>
        <taxon>Neoptera</taxon>
        <taxon>Endopterygota</taxon>
        <taxon>Coleoptera</taxon>
        <taxon>Polyphaga</taxon>
        <taxon>Elateriformia</taxon>
        <taxon>Elateroidea</taxon>
        <taxon>Lampyridae</taxon>
        <taxon>Luciolinae</taxon>
        <taxon>Aquatica</taxon>
    </lineage>
</organism>
<proteinExistence type="predicted"/>
<evidence type="ECO:0000256" key="2">
    <source>
        <dbReference type="ARBA" id="ARBA00004308"/>
    </source>
</evidence>
<comment type="caution">
    <text evidence="14">The sequence shown here is derived from an EMBL/GenBank/DDBJ whole genome shotgun (WGS) entry which is preliminary data.</text>
</comment>
<evidence type="ECO:0000256" key="1">
    <source>
        <dbReference type="ARBA" id="ARBA00004167"/>
    </source>
</evidence>
<dbReference type="SUPFAM" id="SSF57424">
    <property type="entry name" value="LDL receptor-like module"/>
    <property type="match status" value="1"/>
</dbReference>
<keyword evidence="4 12" id="KW-0732">Signal</keyword>
<dbReference type="Gene3D" id="4.10.400.10">
    <property type="entry name" value="Low-density Lipoprotein Receptor"/>
    <property type="match status" value="1"/>
</dbReference>
<dbReference type="Proteomes" id="UP001353858">
    <property type="component" value="Unassembled WGS sequence"/>
</dbReference>
<evidence type="ECO:0000256" key="6">
    <source>
        <dbReference type="ARBA" id="ARBA00022989"/>
    </source>
</evidence>
<dbReference type="FunFam" id="4.10.400.10:FF:000002">
    <property type="entry name" value="Low-density lipoprotein receptor-related protein 1"/>
    <property type="match status" value="1"/>
</dbReference>
<dbReference type="PROSITE" id="PS50068">
    <property type="entry name" value="LDLRA_2"/>
    <property type="match status" value="1"/>
</dbReference>
<feature type="transmembrane region" description="Helical" evidence="11">
    <location>
        <begin position="269"/>
        <end position="290"/>
    </location>
</feature>
<reference evidence="15" key="1">
    <citation type="submission" date="2023-01" db="EMBL/GenBank/DDBJ databases">
        <title>Key to firefly adult light organ development and bioluminescence: homeobox transcription factors regulate luciferase expression and transportation to peroxisome.</title>
        <authorList>
            <person name="Fu X."/>
        </authorList>
    </citation>
    <scope>NUCLEOTIDE SEQUENCE [LARGE SCALE GENOMIC DNA]</scope>
</reference>
<dbReference type="AlphaFoldDB" id="A0AAN7P0Y2"/>
<keyword evidence="6 11" id="KW-1133">Transmembrane helix</keyword>
<evidence type="ECO:0000256" key="4">
    <source>
        <dbReference type="ARBA" id="ARBA00022729"/>
    </source>
</evidence>
<dbReference type="GO" id="GO:0016020">
    <property type="term" value="C:membrane"/>
    <property type="evidence" value="ECO:0007669"/>
    <property type="project" value="UniProtKB-SubCell"/>
</dbReference>
<keyword evidence="3 11" id="KW-0812">Transmembrane</keyword>
<comment type="subcellular location">
    <subcellularLocation>
        <location evidence="2">Endomembrane system</location>
    </subcellularLocation>
    <subcellularLocation>
        <location evidence="1">Membrane</location>
        <topology evidence="1">Single-pass membrane protein</topology>
    </subcellularLocation>
</comment>
<evidence type="ECO:0000256" key="3">
    <source>
        <dbReference type="ARBA" id="ARBA00022692"/>
    </source>
</evidence>
<evidence type="ECO:0000256" key="5">
    <source>
        <dbReference type="ARBA" id="ARBA00022737"/>
    </source>
</evidence>
<dbReference type="PRINTS" id="PR00261">
    <property type="entry name" value="LDLRECEPTOR"/>
</dbReference>
<dbReference type="Pfam" id="PF00057">
    <property type="entry name" value="Ldl_recept_a"/>
    <property type="match status" value="1"/>
</dbReference>
<dbReference type="SMART" id="SM00192">
    <property type="entry name" value="LDLa"/>
    <property type="match status" value="1"/>
</dbReference>
<keyword evidence="15" id="KW-1185">Reference proteome</keyword>
<evidence type="ECO:0000256" key="8">
    <source>
        <dbReference type="ARBA" id="ARBA00023157"/>
    </source>
</evidence>
<keyword evidence="5" id="KW-0677">Repeat</keyword>
<name>A0AAN7P0Y2_9COLE</name>
<sequence>MQENALKMHAGFCLLFLIPYVKGELRLIISEFDYSDVAKPINSTIELTVGNNYYLLCMIGGYGEFTEPDLKWGRKTKDLKFKTEKDLKQLAKNRSDLFNDMQNMNYYYYQYESNKLVRPFEPVKIADRGTHFCMSLKYELFKIIHIKVKEASYLDTVKSVVTCNANKFRCITSGYCINLHYKCDGKYDCQDGSDEDRIMCGGNPCWNKIQCNDRCIPRSWCCDKHTDENCNVTIRPSCCPPLQNPYDPLLWYNKNVSASDVGKSSGSKYLFITICVVSALLSFVLFLFVISKVCGFDTKPRNPTLCSNNCDHSECVLRRQFSTDVTCLYRRDLNVINNSENNNELADPLILINGHISDQPPSYSEVINAEVTITKSNLDLINAPPPPYSSTNFTMETEHRNGIESNRRCDINDSS</sequence>
<dbReference type="InterPro" id="IPR023415">
    <property type="entry name" value="LDLR_class-A_CS"/>
</dbReference>
<evidence type="ECO:0000256" key="11">
    <source>
        <dbReference type="SAM" id="Phobius"/>
    </source>
</evidence>
<dbReference type="GO" id="GO:0012505">
    <property type="term" value="C:endomembrane system"/>
    <property type="evidence" value="ECO:0007669"/>
    <property type="project" value="UniProtKB-SubCell"/>
</dbReference>
<protein>
    <recommendedName>
        <fullName evidence="13">Ig-like domain-containing protein</fullName>
    </recommendedName>
</protein>
<evidence type="ECO:0000256" key="10">
    <source>
        <dbReference type="PROSITE-ProRule" id="PRU00124"/>
    </source>
</evidence>
<dbReference type="PROSITE" id="PS50835">
    <property type="entry name" value="IG_LIKE"/>
    <property type="match status" value="1"/>
</dbReference>
<keyword evidence="9" id="KW-0325">Glycoprotein</keyword>
<dbReference type="InterPro" id="IPR002172">
    <property type="entry name" value="LDrepeatLR_classA_rpt"/>
</dbReference>
<evidence type="ECO:0000256" key="9">
    <source>
        <dbReference type="ARBA" id="ARBA00023180"/>
    </source>
</evidence>
<dbReference type="PROSITE" id="PS01209">
    <property type="entry name" value="LDLRA_1"/>
    <property type="match status" value="1"/>
</dbReference>
<feature type="signal peptide" evidence="12">
    <location>
        <begin position="1"/>
        <end position="23"/>
    </location>
</feature>
<dbReference type="InterPro" id="IPR007110">
    <property type="entry name" value="Ig-like_dom"/>
</dbReference>
<evidence type="ECO:0000313" key="14">
    <source>
        <dbReference type="EMBL" id="KAK4877930.1"/>
    </source>
</evidence>
<evidence type="ECO:0000313" key="15">
    <source>
        <dbReference type="Proteomes" id="UP001353858"/>
    </source>
</evidence>
<dbReference type="InterPro" id="IPR036055">
    <property type="entry name" value="LDL_receptor-like_sf"/>
</dbReference>